<reference evidence="1" key="1">
    <citation type="submission" date="2023-06" db="EMBL/GenBank/DDBJ databases">
        <authorList>
            <person name="Kurt Z."/>
        </authorList>
    </citation>
    <scope>NUCLEOTIDE SEQUENCE</scope>
</reference>
<proteinExistence type="predicted"/>
<organism evidence="1">
    <name type="scientific">Hexamita inflata</name>
    <dbReference type="NCBI Taxonomy" id="28002"/>
    <lineage>
        <taxon>Eukaryota</taxon>
        <taxon>Metamonada</taxon>
        <taxon>Diplomonadida</taxon>
        <taxon>Hexamitidae</taxon>
        <taxon>Hexamitinae</taxon>
        <taxon>Hexamita</taxon>
    </lineage>
</organism>
<comment type="caution">
    <text evidence="1">The sequence shown here is derived from an EMBL/GenBank/DDBJ whole genome shotgun (WGS) entry which is preliminary data.</text>
</comment>
<evidence type="ECO:0000313" key="3">
    <source>
        <dbReference type="Proteomes" id="UP001642409"/>
    </source>
</evidence>
<accession>A0AA86TFG9</accession>
<dbReference type="Proteomes" id="UP001642409">
    <property type="component" value="Unassembled WGS sequence"/>
</dbReference>
<dbReference type="EMBL" id="CATOUU010000094">
    <property type="protein sequence ID" value="CAI9916240.1"/>
    <property type="molecule type" value="Genomic_DNA"/>
</dbReference>
<name>A0AA86TFG9_9EUKA</name>
<keyword evidence="3" id="KW-1185">Reference proteome</keyword>
<protein>
    <submittedName>
        <fullName evidence="2">Hypothetical_protein</fullName>
    </submittedName>
</protein>
<evidence type="ECO:0000313" key="2">
    <source>
        <dbReference type="EMBL" id="CAL6062989.1"/>
    </source>
</evidence>
<sequence length="139" mass="16288">MNRSSFQSEWLSAFVSGWSSSDCGTDRRYRRNWFQVDFEKLEIDFTIFVCLDRWISRKKAKLLYDIGGELDNTNRLGQMNEQVLTRLLELLETELTCLFTRLCLHGSSVSHSLPRVRINGHQSDSLDFILFCLHFVQTT</sequence>
<gene>
    <name evidence="1" type="ORF">HINF_LOCUS3885</name>
    <name evidence="2" type="ORF">HINF_LOCUS50554</name>
</gene>
<evidence type="ECO:0000313" key="1">
    <source>
        <dbReference type="EMBL" id="CAI9916240.1"/>
    </source>
</evidence>
<dbReference type="EMBL" id="CAXDID020000242">
    <property type="protein sequence ID" value="CAL6062989.1"/>
    <property type="molecule type" value="Genomic_DNA"/>
</dbReference>
<dbReference type="AlphaFoldDB" id="A0AA86TFG9"/>
<reference evidence="2 3" key="2">
    <citation type="submission" date="2024-07" db="EMBL/GenBank/DDBJ databases">
        <authorList>
            <person name="Akdeniz Z."/>
        </authorList>
    </citation>
    <scope>NUCLEOTIDE SEQUENCE [LARGE SCALE GENOMIC DNA]</scope>
</reference>